<proteinExistence type="inferred from homology"/>
<evidence type="ECO:0000259" key="4">
    <source>
        <dbReference type="PROSITE" id="PS50240"/>
    </source>
</evidence>
<dbReference type="KEGG" id="clec:106673840"/>
<accession>A0A8I6SC04</accession>
<dbReference type="Pfam" id="PF00089">
    <property type="entry name" value="Trypsin"/>
    <property type="match status" value="1"/>
</dbReference>
<feature type="chain" id="PRO_5035237217" description="Peptidase S1 domain-containing protein" evidence="3">
    <location>
        <begin position="22"/>
        <end position="295"/>
    </location>
</feature>
<dbReference type="PANTHER" id="PTHR24256">
    <property type="entry name" value="TRYPTASE-RELATED"/>
    <property type="match status" value="1"/>
</dbReference>
<evidence type="ECO:0000256" key="2">
    <source>
        <dbReference type="ARBA" id="ARBA00024195"/>
    </source>
</evidence>
<keyword evidence="6" id="KW-1185">Reference proteome</keyword>
<keyword evidence="3" id="KW-0732">Signal</keyword>
<dbReference type="AlphaFoldDB" id="A0A8I6SC04"/>
<evidence type="ECO:0000256" key="3">
    <source>
        <dbReference type="SAM" id="SignalP"/>
    </source>
</evidence>
<dbReference type="InterPro" id="IPR051487">
    <property type="entry name" value="Ser/Thr_Proteases_Immune/Dev"/>
</dbReference>
<organism evidence="5 6">
    <name type="scientific">Cimex lectularius</name>
    <name type="common">Bed bug</name>
    <name type="synonym">Acanthia lectularia</name>
    <dbReference type="NCBI Taxonomy" id="79782"/>
    <lineage>
        <taxon>Eukaryota</taxon>
        <taxon>Metazoa</taxon>
        <taxon>Ecdysozoa</taxon>
        <taxon>Arthropoda</taxon>
        <taxon>Hexapoda</taxon>
        <taxon>Insecta</taxon>
        <taxon>Pterygota</taxon>
        <taxon>Neoptera</taxon>
        <taxon>Paraneoptera</taxon>
        <taxon>Hemiptera</taxon>
        <taxon>Heteroptera</taxon>
        <taxon>Panheteroptera</taxon>
        <taxon>Cimicomorpha</taxon>
        <taxon>Cimicidae</taxon>
        <taxon>Cimex</taxon>
    </lineage>
</organism>
<feature type="domain" description="Peptidase S1" evidence="4">
    <location>
        <begin position="18"/>
        <end position="268"/>
    </location>
</feature>
<dbReference type="GeneID" id="106673840"/>
<dbReference type="GO" id="GO:0004252">
    <property type="term" value="F:serine-type endopeptidase activity"/>
    <property type="evidence" value="ECO:0007669"/>
    <property type="project" value="InterPro"/>
</dbReference>
<comment type="similarity">
    <text evidence="2">Belongs to the peptidase S1 family. CLIP subfamily.</text>
</comment>
<dbReference type="InterPro" id="IPR043504">
    <property type="entry name" value="Peptidase_S1_PA_chymotrypsin"/>
</dbReference>
<dbReference type="Gene3D" id="2.40.10.10">
    <property type="entry name" value="Trypsin-like serine proteases"/>
    <property type="match status" value="1"/>
</dbReference>
<keyword evidence="1" id="KW-1015">Disulfide bond</keyword>
<dbReference type="OrthoDB" id="6380398at2759"/>
<dbReference type="Proteomes" id="UP000494040">
    <property type="component" value="Unassembled WGS sequence"/>
</dbReference>
<evidence type="ECO:0000313" key="5">
    <source>
        <dbReference type="EnsemblMetazoa" id="XP_014261653.1"/>
    </source>
</evidence>
<name>A0A8I6SC04_CIMLE</name>
<dbReference type="PROSITE" id="PS50240">
    <property type="entry name" value="TRYPSIN_DOM"/>
    <property type="match status" value="1"/>
</dbReference>
<feature type="signal peptide" evidence="3">
    <location>
        <begin position="1"/>
        <end position="21"/>
    </location>
</feature>
<dbReference type="InterPro" id="IPR001254">
    <property type="entry name" value="Trypsin_dom"/>
</dbReference>
<dbReference type="InterPro" id="IPR009003">
    <property type="entry name" value="Peptidase_S1_PA"/>
</dbReference>
<dbReference type="SUPFAM" id="SSF50494">
    <property type="entry name" value="Trypsin-like serine proteases"/>
    <property type="match status" value="1"/>
</dbReference>
<reference evidence="5" key="1">
    <citation type="submission" date="2022-01" db="UniProtKB">
        <authorList>
            <consortium name="EnsemblMetazoa"/>
        </authorList>
    </citation>
    <scope>IDENTIFICATION</scope>
</reference>
<dbReference type="SMART" id="SM00020">
    <property type="entry name" value="Tryp_SPc"/>
    <property type="match status" value="1"/>
</dbReference>
<dbReference type="RefSeq" id="XP_014261653.1">
    <property type="nucleotide sequence ID" value="XM_014406167.2"/>
</dbReference>
<sequence>MNQLPFAGIFLCAVLRAPANGLYASVPTEIDFYPFAVSVTDYTHKDHECGGAIISDFHVLSSCQCFSAEENIQIRKRVQEYLICALCKDRYQNAVNFPILDIMLHPECRARETIYDYNLAVVRVKDSFNILKNVAPINLPKKNTVDDLQTYITLNMTFSVVGYGQNSAKADSNTTLTEAAVTLSSWEDCHQFFNLHNLDSSAKDKLCFNVLATNVSACKNDDGDPVFIQSYLWGIISTSSYIHKCTKNQLTIVARIDTSIEWVERCMNDGSSTITHILVMYASILLSLNFLRINL</sequence>
<protein>
    <recommendedName>
        <fullName evidence="4">Peptidase S1 domain-containing protein</fullName>
    </recommendedName>
</protein>
<dbReference type="GO" id="GO:0006508">
    <property type="term" value="P:proteolysis"/>
    <property type="evidence" value="ECO:0007669"/>
    <property type="project" value="InterPro"/>
</dbReference>
<dbReference type="EnsemblMetazoa" id="XM_014406167.2">
    <property type="protein sequence ID" value="XP_014261653.1"/>
    <property type="gene ID" value="LOC106673840"/>
</dbReference>
<evidence type="ECO:0000256" key="1">
    <source>
        <dbReference type="ARBA" id="ARBA00023157"/>
    </source>
</evidence>
<evidence type="ECO:0000313" key="6">
    <source>
        <dbReference type="Proteomes" id="UP000494040"/>
    </source>
</evidence>